<dbReference type="EMBL" id="CP011856">
    <property type="protein sequence ID" value="AKM54225.1"/>
    <property type="molecule type" value="Genomic_DNA"/>
</dbReference>
<reference evidence="2" key="2">
    <citation type="submission" date="2015-06" db="EMBL/GenBank/DDBJ databases">
        <title>Complete genome sequence of Spiroplasma eriocheiris TDA-040725-5 (DSM 21848).</title>
        <authorList>
            <person name="Lo W.-S."/>
            <person name="Kuo C.-H."/>
        </authorList>
    </citation>
    <scope>NUCLEOTIDE SEQUENCE [LARGE SCALE GENOMIC DNA]</scope>
    <source>
        <strain evidence="2">TDA-040725-5</strain>
    </source>
</reference>
<evidence type="ECO:0000313" key="2">
    <source>
        <dbReference type="Proteomes" id="UP000035661"/>
    </source>
</evidence>
<dbReference type="PATRIC" id="fig|743698.3.peg.659"/>
<keyword evidence="2" id="KW-1185">Reference proteome</keyword>
<proteinExistence type="predicted"/>
<reference evidence="1 2" key="1">
    <citation type="journal article" date="2015" name="Genome Biol. Evol.">
        <title>Found and Lost: The Fates of Horizontally Acquired Genes in Arthropod-Symbiotic Spiroplasma.</title>
        <authorList>
            <person name="Lo W.S."/>
            <person name="Gasparich G.E."/>
            <person name="Kuo C.H."/>
        </authorList>
    </citation>
    <scope>NUCLEOTIDE SEQUENCE [LARGE SCALE GENOMIC DNA]</scope>
    <source>
        <strain evidence="2">TDA-040725-5</strain>
    </source>
</reference>
<sequence>MERSLSRETELTQLAQKVASKQSGNALRITSYQTKLANQKEQTTKKYQLEKEKLELWVAKKKNSWSKMIPYQRGIIQYAVKRKVSTAPS</sequence>
<evidence type="ECO:0000313" key="1">
    <source>
        <dbReference type="EMBL" id="AKM54225.1"/>
    </source>
</evidence>
<organism evidence="1 2">
    <name type="scientific">Spiroplasma eriocheiris</name>
    <dbReference type="NCBI Taxonomy" id="315358"/>
    <lineage>
        <taxon>Bacteria</taxon>
        <taxon>Bacillati</taxon>
        <taxon>Mycoplasmatota</taxon>
        <taxon>Mollicutes</taxon>
        <taxon>Entomoplasmatales</taxon>
        <taxon>Spiroplasmataceae</taxon>
        <taxon>Spiroplasma</taxon>
    </lineage>
</organism>
<dbReference type="STRING" id="315358.SERIO_v1c06570"/>
<accession>A0A0H3XID7</accession>
<protein>
    <submittedName>
        <fullName evidence="1">Uncharacterized protein</fullName>
    </submittedName>
</protein>
<gene>
    <name evidence="1" type="ORF">SERIO_v1c06570</name>
</gene>
<dbReference type="AlphaFoldDB" id="A0A0H3XID7"/>
<dbReference type="KEGG" id="seri:SERIO_v1c06570"/>
<dbReference type="RefSeq" id="WP_047791454.1">
    <property type="nucleotide sequence ID" value="NZ_CP011856.1"/>
</dbReference>
<dbReference type="Proteomes" id="UP000035661">
    <property type="component" value="Chromosome"/>
</dbReference>
<name>A0A0H3XID7_9MOLU</name>